<feature type="domain" description="Ice-binding protein C-terminal" evidence="2">
    <location>
        <begin position="214"/>
        <end position="237"/>
    </location>
</feature>
<dbReference type="Proteomes" id="UP000229740">
    <property type="component" value="Unassembled WGS sequence"/>
</dbReference>
<evidence type="ECO:0000313" key="4">
    <source>
        <dbReference type="Proteomes" id="UP000229740"/>
    </source>
</evidence>
<name>A0A2G6E6X2_9BACT</name>
<evidence type="ECO:0000256" key="1">
    <source>
        <dbReference type="SAM" id="SignalP"/>
    </source>
</evidence>
<dbReference type="Pfam" id="PF07589">
    <property type="entry name" value="PEP-CTERM"/>
    <property type="match status" value="1"/>
</dbReference>
<protein>
    <recommendedName>
        <fullName evidence="2">Ice-binding protein C-terminal domain-containing protein</fullName>
    </recommendedName>
</protein>
<feature type="chain" id="PRO_5014868643" description="Ice-binding protein C-terminal domain-containing protein" evidence="1">
    <location>
        <begin position="23"/>
        <end position="240"/>
    </location>
</feature>
<reference evidence="3 4" key="1">
    <citation type="submission" date="2017-10" db="EMBL/GenBank/DDBJ databases">
        <title>Novel microbial diversity and functional potential in the marine mammal oral microbiome.</title>
        <authorList>
            <person name="Dudek N.K."/>
            <person name="Sun C.L."/>
            <person name="Burstein D."/>
            <person name="Kantor R.S."/>
            <person name="Aliaga Goltsman D.S."/>
            <person name="Bik E.M."/>
            <person name="Thomas B.C."/>
            <person name="Banfield J.F."/>
            <person name="Relman D.A."/>
        </authorList>
    </citation>
    <scope>NUCLEOTIDE SEQUENCE [LARGE SCALE GENOMIC DNA]</scope>
    <source>
        <strain evidence="3">DOLZORAL124_49_17</strain>
    </source>
</reference>
<proteinExistence type="predicted"/>
<gene>
    <name evidence="3" type="ORF">CSB45_06115</name>
</gene>
<comment type="caution">
    <text evidence="3">The sequence shown here is derived from an EMBL/GenBank/DDBJ whole genome shotgun (WGS) entry which is preliminary data.</text>
</comment>
<accession>A0A2G6E6X2</accession>
<feature type="signal peptide" evidence="1">
    <location>
        <begin position="1"/>
        <end position="22"/>
    </location>
</feature>
<dbReference type="AlphaFoldDB" id="A0A2G6E6X2"/>
<keyword evidence="1" id="KW-0732">Signal</keyword>
<evidence type="ECO:0000259" key="2">
    <source>
        <dbReference type="Pfam" id="PF07589"/>
    </source>
</evidence>
<dbReference type="InterPro" id="IPR013424">
    <property type="entry name" value="Ice-binding_C"/>
</dbReference>
<sequence>MKKYFAHLAVFTIALSSFSAIASAESLTVKNFAQLQWKTGTFWSEGKEHKGVGTTAMQLELRNTEGEMMNGEELFVGFCVDPVQPMYKNLAVNVTMTNVDNVTGGLEAAWLFDSVYNESLSKKKIAGLQYAIWEITSGDSVYDLASTTGHFYAEIRDEAIRNYANDYLALVSKEDNISLDSLSASYMISQSSKYQDLIVRVPNVPTTAVPDPVPTPEPASMMLLGMGLLGLFGLRRKQRR</sequence>
<dbReference type="EMBL" id="PDPS01000025">
    <property type="protein sequence ID" value="PID57795.1"/>
    <property type="molecule type" value="Genomic_DNA"/>
</dbReference>
<evidence type="ECO:0000313" key="3">
    <source>
        <dbReference type="EMBL" id="PID57795.1"/>
    </source>
</evidence>
<dbReference type="NCBIfam" id="TIGR02595">
    <property type="entry name" value="PEP_CTERM"/>
    <property type="match status" value="1"/>
</dbReference>
<organism evidence="3 4">
    <name type="scientific">candidate division KSB3 bacterium</name>
    <dbReference type="NCBI Taxonomy" id="2044937"/>
    <lineage>
        <taxon>Bacteria</taxon>
        <taxon>candidate division KSB3</taxon>
    </lineage>
</organism>